<dbReference type="InterPro" id="IPR050327">
    <property type="entry name" value="Proton-linked_MCT"/>
</dbReference>
<comment type="subcellular location">
    <subcellularLocation>
        <location evidence="1">Membrane</location>
        <topology evidence="1">Multi-pass membrane protein</topology>
    </subcellularLocation>
</comment>
<sequence>HANAFGVYEAFYEEQYLSNESSSAIAWIGSTQLALLFGMGLIAGPFFDKGYFRLLLLSSSALYIFCNFILSITKPHQFYQIFLSQGLGMGLAMGMMLTPTVGLVGHHFRKRRGALALGIATTGAAIGGTVDPIMLNNLINRGGGASAESFQRAVRINGGLNAGLLVLANLLMKEKESAVKVKNPKVNVLGFLKERAYVTMCIGWLLASFGVWFPVVYIQLFSTLQGFSPTFSFYSLSILNGAAILGRVLPNFLADYIGALNLLIPMTFGMGGTVLGYLGVGSVAQDAVATAILGFFNNGCISLIIAASANSAKHKGEIGYRFALALSSPIPTLIGPPINGALLTSNFIWSRPIIFSGVRHHPTLRKTEY</sequence>
<feature type="transmembrane region" description="Helical" evidence="3">
    <location>
        <begin position="197"/>
        <end position="219"/>
    </location>
</feature>
<dbReference type="PANTHER" id="PTHR11360">
    <property type="entry name" value="MONOCARBOXYLATE TRANSPORTER"/>
    <property type="match status" value="1"/>
</dbReference>
<name>A0A164T5A3_9AGAM</name>
<accession>A0A164T5A3</accession>
<dbReference type="GO" id="GO:0022857">
    <property type="term" value="F:transmembrane transporter activity"/>
    <property type="evidence" value="ECO:0007669"/>
    <property type="project" value="InterPro"/>
</dbReference>
<keyword evidence="3" id="KW-0812">Transmembrane</keyword>
<reference evidence="4 5" key="1">
    <citation type="journal article" date="2016" name="Mol. Biol. Evol.">
        <title>Comparative Genomics of Early-Diverging Mushroom-Forming Fungi Provides Insights into the Origins of Lignocellulose Decay Capabilities.</title>
        <authorList>
            <person name="Nagy L.G."/>
            <person name="Riley R."/>
            <person name="Tritt A."/>
            <person name="Adam C."/>
            <person name="Daum C."/>
            <person name="Floudas D."/>
            <person name="Sun H."/>
            <person name="Yadav J.S."/>
            <person name="Pangilinan J."/>
            <person name="Larsson K.H."/>
            <person name="Matsuura K."/>
            <person name="Barry K."/>
            <person name="Labutti K."/>
            <person name="Kuo R."/>
            <person name="Ohm R.A."/>
            <person name="Bhattacharya S.S."/>
            <person name="Shirouzu T."/>
            <person name="Yoshinaga Y."/>
            <person name="Martin F.M."/>
            <person name="Grigoriev I.V."/>
            <person name="Hibbett D.S."/>
        </authorList>
    </citation>
    <scope>NUCLEOTIDE SEQUENCE [LARGE SCALE GENOMIC DNA]</scope>
    <source>
        <strain evidence="4 5">HHB9708</strain>
    </source>
</reference>
<dbReference type="GO" id="GO:0016020">
    <property type="term" value="C:membrane"/>
    <property type="evidence" value="ECO:0007669"/>
    <property type="project" value="UniProtKB-SubCell"/>
</dbReference>
<feature type="transmembrane region" description="Helical" evidence="3">
    <location>
        <begin position="54"/>
        <end position="72"/>
    </location>
</feature>
<keyword evidence="3" id="KW-0472">Membrane</keyword>
<keyword evidence="3" id="KW-1133">Transmembrane helix</keyword>
<dbReference type="PANTHER" id="PTHR11360:SF234">
    <property type="entry name" value="MFS-TYPE TRANSPORTER DBAD-RELATED"/>
    <property type="match status" value="1"/>
</dbReference>
<evidence type="ECO:0000313" key="4">
    <source>
        <dbReference type="EMBL" id="KZS92092.1"/>
    </source>
</evidence>
<feature type="non-terminal residue" evidence="4">
    <location>
        <position position="1"/>
    </location>
</feature>
<dbReference type="Pfam" id="PF07690">
    <property type="entry name" value="MFS_1"/>
    <property type="match status" value="1"/>
</dbReference>
<keyword evidence="5" id="KW-1185">Reference proteome</keyword>
<evidence type="ECO:0000313" key="5">
    <source>
        <dbReference type="Proteomes" id="UP000076722"/>
    </source>
</evidence>
<feature type="transmembrane region" description="Helical" evidence="3">
    <location>
        <begin position="231"/>
        <end position="250"/>
    </location>
</feature>
<feature type="transmembrane region" description="Helical" evidence="3">
    <location>
        <begin position="287"/>
        <end position="307"/>
    </location>
</feature>
<evidence type="ECO:0000256" key="1">
    <source>
        <dbReference type="ARBA" id="ARBA00004141"/>
    </source>
</evidence>
<dbReference type="SUPFAM" id="SSF103473">
    <property type="entry name" value="MFS general substrate transporter"/>
    <property type="match status" value="1"/>
</dbReference>
<feature type="transmembrane region" description="Helical" evidence="3">
    <location>
        <begin position="154"/>
        <end position="172"/>
    </location>
</feature>
<comment type="similarity">
    <text evidence="2">Belongs to the major facilitator superfamily. Monocarboxylate porter (TC 2.A.1.13) family.</text>
</comment>
<dbReference type="AlphaFoldDB" id="A0A164T5A3"/>
<dbReference type="InterPro" id="IPR011701">
    <property type="entry name" value="MFS"/>
</dbReference>
<evidence type="ECO:0000256" key="3">
    <source>
        <dbReference type="SAM" id="Phobius"/>
    </source>
</evidence>
<evidence type="ECO:0000256" key="2">
    <source>
        <dbReference type="ARBA" id="ARBA00006727"/>
    </source>
</evidence>
<feature type="transmembrane region" description="Helical" evidence="3">
    <location>
        <begin position="78"/>
        <end position="102"/>
    </location>
</feature>
<dbReference type="InterPro" id="IPR036259">
    <property type="entry name" value="MFS_trans_sf"/>
</dbReference>
<feature type="transmembrane region" description="Helical" evidence="3">
    <location>
        <begin position="262"/>
        <end position="281"/>
    </location>
</feature>
<proteinExistence type="inferred from homology"/>
<dbReference type="Proteomes" id="UP000076722">
    <property type="component" value="Unassembled WGS sequence"/>
</dbReference>
<feature type="transmembrane region" description="Helical" evidence="3">
    <location>
        <begin position="114"/>
        <end position="134"/>
    </location>
</feature>
<gene>
    <name evidence="4" type="ORF">SISNIDRAFT_511396</name>
</gene>
<protein>
    <submittedName>
        <fullName evidence="4">MFS general substrate transporter</fullName>
    </submittedName>
</protein>
<organism evidence="4 5">
    <name type="scientific">Sistotremastrum niveocremeum HHB9708</name>
    <dbReference type="NCBI Taxonomy" id="1314777"/>
    <lineage>
        <taxon>Eukaryota</taxon>
        <taxon>Fungi</taxon>
        <taxon>Dikarya</taxon>
        <taxon>Basidiomycota</taxon>
        <taxon>Agaricomycotina</taxon>
        <taxon>Agaricomycetes</taxon>
        <taxon>Sistotremastrales</taxon>
        <taxon>Sistotremastraceae</taxon>
        <taxon>Sertulicium</taxon>
        <taxon>Sertulicium niveocremeum</taxon>
    </lineage>
</organism>
<dbReference type="OrthoDB" id="6499973at2759"/>
<dbReference type="Gene3D" id="1.20.1250.20">
    <property type="entry name" value="MFS general substrate transporter like domains"/>
    <property type="match status" value="2"/>
</dbReference>
<dbReference type="EMBL" id="KV419411">
    <property type="protein sequence ID" value="KZS92092.1"/>
    <property type="molecule type" value="Genomic_DNA"/>
</dbReference>
<feature type="transmembrane region" description="Helical" evidence="3">
    <location>
        <begin position="24"/>
        <end position="47"/>
    </location>
</feature>